<organism evidence="2 3">
    <name type="scientific">Endozoicomonas euniceicola</name>
    <dbReference type="NCBI Taxonomy" id="1234143"/>
    <lineage>
        <taxon>Bacteria</taxon>
        <taxon>Pseudomonadati</taxon>
        <taxon>Pseudomonadota</taxon>
        <taxon>Gammaproteobacteria</taxon>
        <taxon>Oceanospirillales</taxon>
        <taxon>Endozoicomonadaceae</taxon>
        <taxon>Endozoicomonas</taxon>
    </lineage>
</organism>
<gene>
    <name evidence="2" type="ORF">NX720_13140</name>
</gene>
<feature type="chain" id="PRO_5047509154" description="Capsule biosynthesis protein GfcC" evidence="1">
    <location>
        <begin position="22"/>
        <end position="527"/>
    </location>
</feature>
<name>A0ABY6GME0_9GAMM</name>
<keyword evidence="3" id="KW-1185">Reference proteome</keyword>
<dbReference type="RefSeq" id="WP_262595288.1">
    <property type="nucleotide sequence ID" value="NZ_CP103300.1"/>
</dbReference>
<dbReference type="Proteomes" id="UP001163255">
    <property type="component" value="Chromosome"/>
</dbReference>
<evidence type="ECO:0008006" key="4">
    <source>
        <dbReference type="Google" id="ProtNLM"/>
    </source>
</evidence>
<keyword evidence="1" id="KW-0732">Signal</keyword>
<evidence type="ECO:0000313" key="3">
    <source>
        <dbReference type="Proteomes" id="UP001163255"/>
    </source>
</evidence>
<proteinExistence type="predicted"/>
<protein>
    <recommendedName>
        <fullName evidence="4">Capsule biosynthesis protein GfcC</fullName>
    </recommendedName>
</protein>
<evidence type="ECO:0000313" key="2">
    <source>
        <dbReference type="EMBL" id="UYM13868.1"/>
    </source>
</evidence>
<dbReference type="EMBL" id="CP103300">
    <property type="protein sequence ID" value="UYM13868.1"/>
    <property type="molecule type" value="Genomic_DNA"/>
</dbReference>
<accession>A0ABY6GME0</accession>
<reference evidence="2" key="1">
    <citation type="submission" date="2022-10" db="EMBL/GenBank/DDBJ databases">
        <title>Completed Genome Sequence of two octocoral isolated bacterium, Endozoicomonas euniceicola EF212T and Endozoicomonas gorgoniicola PS125T.</title>
        <authorList>
            <person name="Chiou Y.-J."/>
            <person name="Chen Y.-H."/>
        </authorList>
    </citation>
    <scope>NUCLEOTIDE SEQUENCE</scope>
    <source>
        <strain evidence="2">EF212</strain>
    </source>
</reference>
<sequence length="527" mass="59301">MKYSVFSLMLAASALSINLYAYSPDDQQGTLYKGLQDLYKLANTLGLEPQQSLGKVAKNNLVSSLLSPWDEKQINSVIEENSDIKQAAKKMISRVFANPLIDQSGFAAHKEDFLDLVDRGSFLQTYDPKARGVTISDADALFVPTDIPLTKDLAKTANTATDQKSSSTRIPANTPVYIFGQLLDLRPEINPNQDSWLLVWREEFGLKFVRSRHIGRLSQSDIEEFERLVTSRPEIVRTGRVEREFHEGDFKMLMPGTMPLHKNDGTYQLAKREGRGGETIPFNDKTGTVYSAKLTEATLLSKDKIVDLNYHVKQVPINPTIQNYLQELHNRIFHYPDYAGSERNYHRSFAWGEGDTGIDEQHGQDISNFVYKLMLGFGHRLPRYSGHQIKEGLDINTITVDYSKDKESHYRTLVEDCTLGRMASFTPSAHIVCIGSVSMAQLRLLDSDAATDALNNGMKEEDLVPLVATSPVGFKDVETGNWTIVPKAAIFPIFKTGPYSSWISRTENFKVFSFFKDSPKLTTKTEL</sequence>
<evidence type="ECO:0000256" key="1">
    <source>
        <dbReference type="SAM" id="SignalP"/>
    </source>
</evidence>
<feature type="signal peptide" evidence="1">
    <location>
        <begin position="1"/>
        <end position="21"/>
    </location>
</feature>